<dbReference type="AlphaFoldDB" id="A0A8D2JF69"/>
<dbReference type="InterPro" id="IPR038551">
    <property type="entry name" value="Ribosomal_eS26_sf"/>
</dbReference>
<dbReference type="Proteomes" id="UP000694545">
    <property type="component" value="Unplaced"/>
</dbReference>
<evidence type="ECO:0000313" key="1">
    <source>
        <dbReference type="Ensembl" id="ENSVKKP00000012194.1"/>
    </source>
</evidence>
<organism evidence="1 2">
    <name type="scientific">Varanus komodoensis</name>
    <name type="common">Komodo dragon</name>
    <dbReference type="NCBI Taxonomy" id="61221"/>
    <lineage>
        <taxon>Eukaryota</taxon>
        <taxon>Metazoa</taxon>
        <taxon>Chordata</taxon>
        <taxon>Craniata</taxon>
        <taxon>Vertebrata</taxon>
        <taxon>Euteleostomi</taxon>
        <taxon>Lepidosauria</taxon>
        <taxon>Squamata</taxon>
        <taxon>Bifurcata</taxon>
        <taxon>Unidentata</taxon>
        <taxon>Episquamata</taxon>
        <taxon>Toxicofera</taxon>
        <taxon>Anguimorpha</taxon>
        <taxon>Paleoanguimorpha</taxon>
        <taxon>Varanoidea</taxon>
        <taxon>Varanidae</taxon>
        <taxon>Varanus</taxon>
    </lineage>
</organism>
<accession>A0A8D2JF69</accession>
<reference evidence="1" key="2">
    <citation type="submission" date="2025-09" db="UniProtKB">
        <authorList>
            <consortium name="Ensembl"/>
        </authorList>
    </citation>
    <scope>IDENTIFICATION</scope>
</reference>
<protein>
    <submittedName>
        <fullName evidence="1">Uncharacterized protein</fullName>
    </submittedName>
</protein>
<dbReference type="Gene3D" id="3.30.1740.20">
    <property type="entry name" value="Ribosomal protein S26e"/>
    <property type="match status" value="1"/>
</dbReference>
<sequence length="95" mass="10189">PIHCVHCAQNVPKDKAIKKLACFETWSEQLQSETSISDSSMLPKLCEKFPAVLAVPCTARGTPFPNDLAGRLALVALAQAQACAALRPPPRPPLL</sequence>
<evidence type="ECO:0000313" key="2">
    <source>
        <dbReference type="Proteomes" id="UP000694545"/>
    </source>
</evidence>
<dbReference type="Ensembl" id="ENSVKKT00000012483.1">
    <property type="protein sequence ID" value="ENSVKKP00000012194.1"/>
    <property type="gene ID" value="ENSVKKG00000008484.1"/>
</dbReference>
<name>A0A8D2JF69_VARKO</name>
<reference evidence="1" key="1">
    <citation type="submission" date="2025-08" db="UniProtKB">
        <authorList>
            <consortium name="Ensembl"/>
        </authorList>
    </citation>
    <scope>IDENTIFICATION</scope>
</reference>
<proteinExistence type="predicted"/>
<keyword evidence="2" id="KW-1185">Reference proteome</keyword>